<evidence type="ECO:0000313" key="3">
    <source>
        <dbReference type="Proteomes" id="UP000325081"/>
    </source>
</evidence>
<keyword evidence="1" id="KW-1133">Transmembrane helix</keyword>
<keyword evidence="1" id="KW-0812">Transmembrane</keyword>
<sequence>MPEDYLLLAAELALPLPNPGNKSSKPFVLELLLALLLMLLSPAFSFLPKFPNKSSKLLPGFPLLPVGGDEIVENTSSSNLTAAAADLFFKPGNPSKISSSYTGLSYTGNEDAACREIRLPTENIAEQRIVNGSTIGGCGPHRIGFSTGPEPEISGQHVQIIHRAEPNQRLNLQNQIQSEETAASRVNPKNRSEKLGARIWGDAGWC</sequence>
<evidence type="ECO:0000256" key="1">
    <source>
        <dbReference type="SAM" id="Phobius"/>
    </source>
</evidence>
<name>A0A5A7RBE3_STRAF</name>
<dbReference type="EMBL" id="BKCP01011292">
    <property type="protein sequence ID" value="GER54596.1"/>
    <property type="molecule type" value="Genomic_DNA"/>
</dbReference>
<feature type="transmembrane region" description="Helical" evidence="1">
    <location>
        <begin position="27"/>
        <end position="47"/>
    </location>
</feature>
<gene>
    <name evidence="2" type="ORF">STAS_32212</name>
</gene>
<dbReference type="Proteomes" id="UP000325081">
    <property type="component" value="Unassembled WGS sequence"/>
</dbReference>
<organism evidence="2 3">
    <name type="scientific">Striga asiatica</name>
    <name type="common">Asiatic witchweed</name>
    <name type="synonym">Buchnera asiatica</name>
    <dbReference type="NCBI Taxonomy" id="4170"/>
    <lineage>
        <taxon>Eukaryota</taxon>
        <taxon>Viridiplantae</taxon>
        <taxon>Streptophyta</taxon>
        <taxon>Embryophyta</taxon>
        <taxon>Tracheophyta</taxon>
        <taxon>Spermatophyta</taxon>
        <taxon>Magnoliopsida</taxon>
        <taxon>eudicotyledons</taxon>
        <taxon>Gunneridae</taxon>
        <taxon>Pentapetalae</taxon>
        <taxon>asterids</taxon>
        <taxon>lamiids</taxon>
        <taxon>Lamiales</taxon>
        <taxon>Orobanchaceae</taxon>
        <taxon>Buchnereae</taxon>
        <taxon>Striga</taxon>
    </lineage>
</organism>
<accession>A0A5A7RBE3</accession>
<dbReference type="AlphaFoldDB" id="A0A5A7RBE3"/>
<keyword evidence="3" id="KW-1185">Reference proteome</keyword>
<comment type="caution">
    <text evidence="2">The sequence shown here is derived from an EMBL/GenBank/DDBJ whole genome shotgun (WGS) entry which is preliminary data.</text>
</comment>
<evidence type="ECO:0000313" key="2">
    <source>
        <dbReference type="EMBL" id="GER54596.1"/>
    </source>
</evidence>
<keyword evidence="1" id="KW-0472">Membrane</keyword>
<dbReference type="OrthoDB" id="1717591at2759"/>
<protein>
    <submittedName>
        <fullName evidence="2">Glyoxalase II 3</fullName>
    </submittedName>
</protein>
<reference evidence="3" key="1">
    <citation type="journal article" date="2019" name="Curr. Biol.">
        <title>Genome Sequence of Striga asiatica Provides Insight into the Evolution of Plant Parasitism.</title>
        <authorList>
            <person name="Yoshida S."/>
            <person name="Kim S."/>
            <person name="Wafula E.K."/>
            <person name="Tanskanen J."/>
            <person name="Kim Y.M."/>
            <person name="Honaas L."/>
            <person name="Yang Z."/>
            <person name="Spallek T."/>
            <person name="Conn C.E."/>
            <person name="Ichihashi Y."/>
            <person name="Cheong K."/>
            <person name="Cui S."/>
            <person name="Der J.P."/>
            <person name="Gundlach H."/>
            <person name="Jiao Y."/>
            <person name="Hori C."/>
            <person name="Ishida J.K."/>
            <person name="Kasahara H."/>
            <person name="Kiba T."/>
            <person name="Kim M.S."/>
            <person name="Koo N."/>
            <person name="Laohavisit A."/>
            <person name="Lee Y.H."/>
            <person name="Lumba S."/>
            <person name="McCourt P."/>
            <person name="Mortimer J.C."/>
            <person name="Mutuku J.M."/>
            <person name="Nomura T."/>
            <person name="Sasaki-Sekimoto Y."/>
            <person name="Seto Y."/>
            <person name="Wang Y."/>
            <person name="Wakatake T."/>
            <person name="Sakakibara H."/>
            <person name="Demura T."/>
            <person name="Yamaguchi S."/>
            <person name="Yoneyama K."/>
            <person name="Manabe R.I."/>
            <person name="Nelson D.C."/>
            <person name="Schulman A.H."/>
            <person name="Timko M.P."/>
            <person name="dePamphilis C.W."/>
            <person name="Choi D."/>
            <person name="Shirasu K."/>
        </authorList>
    </citation>
    <scope>NUCLEOTIDE SEQUENCE [LARGE SCALE GENOMIC DNA]</scope>
    <source>
        <strain evidence="3">cv. UVA1</strain>
    </source>
</reference>
<proteinExistence type="predicted"/>